<keyword evidence="2 4" id="KW-0472">Membrane</keyword>
<dbReference type="GO" id="GO:0009279">
    <property type="term" value="C:cell outer membrane"/>
    <property type="evidence" value="ECO:0007669"/>
    <property type="project" value="UniProtKB-SubCell"/>
</dbReference>
<reference evidence="8 9" key="1">
    <citation type="journal article" date="2014" name="Int. J. Syst. Evol. Microbiol.">
        <title>Complete genome sequence of Corynebacterium casei LMG S-19264T (=DSM 44701T), isolated from a smear-ripened cheese.</title>
        <authorList>
            <consortium name="US DOE Joint Genome Institute (JGI-PGF)"/>
            <person name="Walter F."/>
            <person name="Albersmeier A."/>
            <person name="Kalinowski J."/>
            <person name="Ruckert C."/>
        </authorList>
    </citation>
    <scope>NUCLEOTIDE SEQUENCE [LARGE SCALE GENOMIC DNA]</scope>
    <source>
        <strain evidence="8 9">CGMCC 4.7111</strain>
    </source>
</reference>
<keyword evidence="9" id="KW-1185">Reference proteome</keyword>
<feature type="region of interest" description="Disordered" evidence="5">
    <location>
        <begin position="207"/>
        <end position="238"/>
    </location>
</feature>
<feature type="signal peptide" evidence="6">
    <location>
        <begin position="1"/>
        <end position="31"/>
    </location>
</feature>
<evidence type="ECO:0000256" key="4">
    <source>
        <dbReference type="PROSITE-ProRule" id="PRU00473"/>
    </source>
</evidence>
<comment type="subcellular location">
    <subcellularLocation>
        <location evidence="1">Cell outer membrane</location>
    </subcellularLocation>
</comment>
<dbReference type="PANTHER" id="PTHR30329:SF21">
    <property type="entry name" value="LIPOPROTEIN YIAD-RELATED"/>
    <property type="match status" value="1"/>
</dbReference>
<dbReference type="PANTHER" id="PTHR30329">
    <property type="entry name" value="STATOR ELEMENT OF FLAGELLAR MOTOR COMPLEX"/>
    <property type="match status" value="1"/>
</dbReference>
<evidence type="ECO:0000256" key="3">
    <source>
        <dbReference type="ARBA" id="ARBA00023237"/>
    </source>
</evidence>
<evidence type="ECO:0000259" key="7">
    <source>
        <dbReference type="PROSITE" id="PS51123"/>
    </source>
</evidence>
<evidence type="ECO:0000313" key="8">
    <source>
        <dbReference type="EMBL" id="GGN82161.1"/>
    </source>
</evidence>
<proteinExistence type="predicted"/>
<evidence type="ECO:0000256" key="1">
    <source>
        <dbReference type="ARBA" id="ARBA00004442"/>
    </source>
</evidence>
<dbReference type="AlphaFoldDB" id="A0A917YAZ4"/>
<dbReference type="PRINTS" id="PR01021">
    <property type="entry name" value="OMPADOMAIN"/>
</dbReference>
<accession>A0A917YAZ4</accession>
<sequence>MALPRRTTATTFTALAVLITLGLPGGGPAYADDDDPSAPPGSVTTSPPPKVDANSPGLRLADGATLAPAKVLDIKSVVEDLGGEERREDTNSDVTFALQAEVLFPKDSSKLNPEARSRIQAIADEIKAQNATTVRVFGFTDNLGSYAHGLTLSKKRAEAVHDQLATALGSTDITFEVRGYSEDYPIADNTSEQGRRKNRRVEVTFPRGASGAKHTAANSFGTAVPDRGAGKSAGVRDF</sequence>
<dbReference type="InterPro" id="IPR050330">
    <property type="entry name" value="Bact_OuterMem_StrucFunc"/>
</dbReference>
<name>A0A917YAZ4_9ACTN</name>
<dbReference type="Gene3D" id="3.30.1330.60">
    <property type="entry name" value="OmpA-like domain"/>
    <property type="match status" value="1"/>
</dbReference>
<dbReference type="InterPro" id="IPR036737">
    <property type="entry name" value="OmpA-like_sf"/>
</dbReference>
<dbReference type="Pfam" id="PF00691">
    <property type="entry name" value="OmpA"/>
    <property type="match status" value="1"/>
</dbReference>
<gene>
    <name evidence="8" type="ORF">GCM10011579_069520</name>
</gene>
<comment type="caution">
    <text evidence="8">The sequence shown here is derived from an EMBL/GenBank/DDBJ whole genome shotgun (WGS) entry which is preliminary data.</text>
</comment>
<dbReference type="CDD" id="cd07185">
    <property type="entry name" value="OmpA_C-like"/>
    <property type="match status" value="1"/>
</dbReference>
<dbReference type="PROSITE" id="PS51123">
    <property type="entry name" value="OMPA_2"/>
    <property type="match status" value="1"/>
</dbReference>
<evidence type="ECO:0000256" key="5">
    <source>
        <dbReference type="SAM" id="MobiDB-lite"/>
    </source>
</evidence>
<keyword evidence="3" id="KW-0998">Cell outer membrane</keyword>
<feature type="chain" id="PRO_5037080417" description="OmpA-like domain-containing protein" evidence="6">
    <location>
        <begin position="32"/>
        <end position="238"/>
    </location>
</feature>
<organism evidence="8 9">
    <name type="scientific">Streptomyces albiflavescens</name>
    <dbReference type="NCBI Taxonomy" id="1623582"/>
    <lineage>
        <taxon>Bacteria</taxon>
        <taxon>Bacillati</taxon>
        <taxon>Actinomycetota</taxon>
        <taxon>Actinomycetes</taxon>
        <taxon>Kitasatosporales</taxon>
        <taxon>Streptomycetaceae</taxon>
        <taxon>Streptomyces</taxon>
    </lineage>
</organism>
<dbReference type="RefSeq" id="WP_229703558.1">
    <property type="nucleotide sequence ID" value="NZ_BMMM01000015.1"/>
</dbReference>
<keyword evidence="6" id="KW-0732">Signal</keyword>
<evidence type="ECO:0000256" key="2">
    <source>
        <dbReference type="ARBA" id="ARBA00023136"/>
    </source>
</evidence>
<evidence type="ECO:0000313" key="9">
    <source>
        <dbReference type="Proteomes" id="UP000600365"/>
    </source>
</evidence>
<protein>
    <recommendedName>
        <fullName evidence="7">OmpA-like domain-containing protein</fullName>
    </recommendedName>
</protein>
<feature type="region of interest" description="Disordered" evidence="5">
    <location>
        <begin position="28"/>
        <end position="54"/>
    </location>
</feature>
<dbReference type="InterPro" id="IPR006665">
    <property type="entry name" value="OmpA-like"/>
</dbReference>
<dbReference type="Proteomes" id="UP000600365">
    <property type="component" value="Unassembled WGS sequence"/>
</dbReference>
<evidence type="ECO:0000256" key="6">
    <source>
        <dbReference type="SAM" id="SignalP"/>
    </source>
</evidence>
<dbReference type="SUPFAM" id="SSF103088">
    <property type="entry name" value="OmpA-like"/>
    <property type="match status" value="1"/>
</dbReference>
<dbReference type="InterPro" id="IPR006664">
    <property type="entry name" value="OMP_bac"/>
</dbReference>
<feature type="domain" description="OmpA-like" evidence="7">
    <location>
        <begin position="91"/>
        <end position="209"/>
    </location>
</feature>
<dbReference type="EMBL" id="BMMM01000015">
    <property type="protein sequence ID" value="GGN82161.1"/>
    <property type="molecule type" value="Genomic_DNA"/>
</dbReference>